<dbReference type="SUPFAM" id="SSF53756">
    <property type="entry name" value="UDP-Glycosyltransferase/glycogen phosphorylase"/>
    <property type="match status" value="1"/>
</dbReference>
<comment type="caution">
    <text evidence="2">The sequence shown here is derived from an EMBL/GenBank/DDBJ whole genome shotgun (WGS) entry which is preliminary data.</text>
</comment>
<name>A0ABN2X4U3_9MICO</name>
<dbReference type="InterPro" id="IPR002213">
    <property type="entry name" value="UDP_glucos_trans"/>
</dbReference>
<organism evidence="2 3">
    <name type="scientific">Brevibacterium salitolerans</name>
    <dbReference type="NCBI Taxonomy" id="1403566"/>
    <lineage>
        <taxon>Bacteria</taxon>
        <taxon>Bacillati</taxon>
        <taxon>Actinomycetota</taxon>
        <taxon>Actinomycetes</taxon>
        <taxon>Micrococcales</taxon>
        <taxon>Brevibacteriaceae</taxon>
        <taxon>Brevibacterium</taxon>
    </lineage>
</organism>
<sequence>MQVLLLAPGSRGDVAPAARIGADLSAEGHSVTIVAHADFADAVSDAGCRHAAFQEPMEPAVLPTNAAAGVRTHLAQLRRYMQAGAEAALGASAGAEVVLTNPIAPYGHDIAEALGAPSAETHLQPAPPSREYPPMTASALRLGGLGNLLAGRLAGRMPAPYDPAVDWVRSELGLPREPRRTAQRRRLRAGMPLHHGISEVLLPRPRDWPAQATMDGCWWPLVPRDWAPPQELSRFLEAGPAPVLVTLGSVAVGAQAAQAIAAAVSREPQRFVLQGSGWDRLLGSDLLRTEEDRVCVAGDVPHEWLLPRVSAVVHQAGAGVTAASLRAGVPSVPVPLHTDQHFWARRLITLGAAGETLRARSMSPDVVVRALAHLRSDASFRLRAEAGARLLENAERAAAAQTSSGQAPGTARIREWVHGLDG</sequence>
<accession>A0ABN2X4U3</accession>
<evidence type="ECO:0000313" key="3">
    <source>
        <dbReference type="Proteomes" id="UP001500984"/>
    </source>
</evidence>
<gene>
    <name evidence="2" type="ORF">GCM10009823_28840</name>
</gene>
<dbReference type="Gene3D" id="3.40.50.2000">
    <property type="entry name" value="Glycogen Phosphorylase B"/>
    <property type="match status" value="2"/>
</dbReference>
<dbReference type="EMBL" id="BAAAPZ010000017">
    <property type="protein sequence ID" value="GAA2104255.1"/>
    <property type="molecule type" value="Genomic_DNA"/>
</dbReference>
<evidence type="ECO:0000259" key="1">
    <source>
        <dbReference type="Pfam" id="PF06722"/>
    </source>
</evidence>
<protein>
    <submittedName>
        <fullName evidence="2">Glycosyltransferase</fullName>
    </submittedName>
</protein>
<reference evidence="2 3" key="1">
    <citation type="journal article" date="2019" name="Int. J. Syst. Evol. Microbiol.">
        <title>The Global Catalogue of Microorganisms (GCM) 10K type strain sequencing project: providing services to taxonomists for standard genome sequencing and annotation.</title>
        <authorList>
            <consortium name="The Broad Institute Genomics Platform"/>
            <consortium name="The Broad Institute Genome Sequencing Center for Infectious Disease"/>
            <person name="Wu L."/>
            <person name="Ma J."/>
        </authorList>
    </citation>
    <scope>NUCLEOTIDE SEQUENCE [LARGE SCALE GENOMIC DNA]</scope>
    <source>
        <strain evidence="2 3">JCM 15900</strain>
    </source>
</reference>
<dbReference type="Proteomes" id="UP001500984">
    <property type="component" value="Unassembled WGS sequence"/>
</dbReference>
<dbReference type="PANTHER" id="PTHR48050">
    <property type="entry name" value="STEROL 3-BETA-GLUCOSYLTRANSFERASE"/>
    <property type="match status" value="1"/>
</dbReference>
<dbReference type="Pfam" id="PF06722">
    <property type="entry name" value="EryCIII-like_C"/>
    <property type="match status" value="1"/>
</dbReference>
<dbReference type="CDD" id="cd03784">
    <property type="entry name" value="GT1_Gtf-like"/>
    <property type="match status" value="1"/>
</dbReference>
<keyword evidence="3" id="KW-1185">Reference proteome</keyword>
<dbReference type="InterPro" id="IPR010610">
    <property type="entry name" value="EryCIII-like_C"/>
</dbReference>
<evidence type="ECO:0000313" key="2">
    <source>
        <dbReference type="EMBL" id="GAA2104255.1"/>
    </source>
</evidence>
<dbReference type="PANTHER" id="PTHR48050:SF13">
    <property type="entry name" value="STEROL 3-BETA-GLUCOSYLTRANSFERASE UGT80A2"/>
    <property type="match status" value="1"/>
</dbReference>
<proteinExistence type="predicted"/>
<dbReference type="InterPro" id="IPR050426">
    <property type="entry name" value="Glycosyltransferase_28"/>
</dbReference>
<dbReference type="RefSeq" id="WP_344338013.1">
    <property type="nucleotide sequence ID" value="NZ_BAAAPZ010000017.1"/>
</dbReference>
<feature type="domain" description="Erythromycin biosynthesis protein CIII-like C-terminal" evidence="1">
    <location>
        <begin position="292"/>
        <end position="384"/>
    </location>
</feature>